<keyword evidence="4" id="KW-1185">Reference proteome</keyword>
<dbReference type="EMBL" id="JBHSFW010000003">
    <property type="protein sequence ID" value="MFC4618773.1"/>
    <property type="molecule type" value="Genomic_DNA"/>
</dbReference>
<proteinExistence type="inferred from homology"/>
<gene>
    <name evidence="3" type="ORF">ACFO4N_08480</name>
</gene>
<reference evidence="4" key="1">
    <citation type="journal article" date="2019" name="Int. J. Syst. Evol. Microbiol.">
        <title>The Global Catalogue of Microorganisms (GCM) 10K type strain sequencing project: providing services to taxonomists for standard genome sequencing and annotation.</title>
        <authorList>
            <consortium name="The Broad Institute Genomics Platform"/>
            <consortium name="The Broad Institute Genome Sequencing Center for Infectious Disease"/>
            <person name="Wu L."/>
            <person name="Ma J."/>
        </authorList>
    </citation>
    <scope>NUCLEOTIDE SEQUENCE [LARGE SCALE GENOMIC DNA]</scope>
    <source>
        <strain evidence="4">CGMCC 1.16306</strain>
    </source>
</reference>
<dbReference type="PANTHER" id="PTHR37302">
    <property type="entry name" value="SLR1116 PROTEIN"/>
    <property type="match status" value="1"/>
</dbReference>
<evidence type="ECO:0000256" key="2">
    <source>
        <dbReference type="ARBA" id="ARBA00022723"/>
    </source>
</evidence>
<dbReference type="PANTHER" id="PTHR37302:SF1">
    <property type="entry name" value="PROTEIN DINB"/>
    <property type="match status" value="1"/>
</dbReference>
<dbReference type="RefSeq" id="WP_376845858.1">
    <property type="nucleotide sequence ID" value="NZ_JBHSFW010000003.1"/>
</dbReference>
<accession>A0ABV9GKU2</accession>
<dbReference type="InterPro" id="IPR007837">
    <property type="entry name" value="DinB"/>
</dbReference>
<sequence>MERHALDLYDYHVWANEKVFKHLKELPDDIFHQELQSVFPSISAVVSHIYLVDQIWFAVMSGKSYDEIGSLISGVNERVNGRGPKAMAALFAEAAKERRLFLTNQKDLDASMTIHHPEFGSLDTCLSELVQHVVNHGTYHRGNISAMLNQLGYKGVPTDYIFYLYEK</sequence>
<dbReference type="Pfam" id="PF05163">
    <property type="entry name" value="DinB"/>
    <property type="match status" value="1"/>
</dbReference>
<evidence type="ECO:0000256" key="1">
    <source>
        <dbReference type="ARBA" id="ARBA00008635"/>
    </source>
</evidence>
<dbReference type="Proteomes" id="UP001596022">
    <property type="component" value="Unassembled WGS sequence"/>
</dbReference>
<evidence type="ECO:0000313" key="4">
    <source>
        <dbReference type="Proteomes" id="UP001596022"/>
    </source>
</evidence>
<evidence type="ECO:0000313" key="3">
    <source>
        <dbReference type="EMBL" id="MFC4618773.1"/>
    </source>
</evidence>
<comment type="caution">
    <text evidence="3">The sequence shown here is derived from an EMBL/GenBank/DDBJ whole genome shotgun (WGS) entry which is preliminary data.</text>
</comment>
<dbReference type="Gene3D" id="1.20.120.450">
    <property type="entry name" value="dinb family like domain"/>
    <property type="match status" value="1"/>
</dbReference>
<dbReference type="InterPro" id="IPR034660">
    <property type="entry name" value="DinB/YfiT-like"/>
</dbReference>
<comment type="similarity">
    <text evidence="1">Belongs to the DinB family.</text>
</comment>
<keyword evidence="2" id="KW-0479">Metal-binding</keyword>
<protein>
    <submittedName>
        <fullName evidence="3">DinB family protein</fullName>
    </submittedName>
</protein>
<dbReference type="SUPFAM" id="SSF109854">
    <property type="entry name" value="DinB/YfiT-like putative metalloenzymes"/>
    <property type="match status" value="1"/>
</dbReference>
<name>A0ABV9GKU2_9BACL</name>
<organism evidence="3 4">
    <name type="scientific">Camelliibacillus cellulosilyticus</name>
    <dbReference type="NCBI Taxonomy" id="2174486"/>
    <lineage>
        <taxon>Bacteria</taxon>
        <taxon>Bacillati</taxon>
        <taxon>Bacillota</taxon>
        <taxon>Bacilli</taxon>
        <taxon>Bacillales</taxon>
        <taxon>Sporolactobacillaceae</taxon>
        <taxon>Camelliibacillus</taxon>
    </lineage>
</organism>